<keyword evidence="2" id="KW-0732">Signal</keyword>
<accession>A0A1M5QFK2</accession>
<evidence type="ECO:0000313" key="5">
    <source>
        <dbReference type="Proteomes" id="UP000184112"/>
    </source>
</evidence>
<organism evidence="4 5">
    <name type="scientific">Flavobacterium johnsoniae</name>
    <name type="common">Cytophaga johnsonae</name>
    <dbReference type="NCBI Taxonomy" id="986"/>
    <lineage>
        <taxon>Bacteria</taxon>
        <taxon>Pseudomonadati</taxon>
        <taxon>Bacteroidota</taxon>
        <taxon>Flavobacteriia</taxon>
        <taxon>Flavobacteriales</taxon>
        <taxon>Flavobacteriaceae</taxon>
        <taxon>Flavobacterium</taxon>
    </lineage>
</organism>
<dbReference type="PANTHER" id="PTHR48081">
    <property type="entry name" value="AB HYDROLASE SUPERFAMILY PROTEIN C4A8.06C"/>
    <property type="match status" value="1"/>
</dbReference>
<proteinExistence type="predicted"/>
<gene>
    <name evidence="4" type="ORF">SAMN05444388_1078</name>
</gene>
<dbReference type="Gene3D" id="3.40.50.1820">
    <property type="entry name" value="alpha/beta hydrolase"/>
    <property type="match status" value="1"/>
</dbReference>
<feature type="signal peptide" evidence="2">
    <location>
        <begin position="1"/>
        <end position="17"/>
    </location>
</feature>
<evidence type="ECO:0000313" key="4">
    <source>
        <dbReference type="EMBL" id="SHH12832.1"/>
    </source>
</evidence>
<name>A0A1M5QFK2_FLAJO</name>
<keyword evidence="1" id="KW-0378">Hydrolase</keyword>
<feature type="chain" id="PRO_5013087415" evidence="2">
    <location>
        <begin position="18"/>
        <end position="318"/>
    </location>
</feature>
<dbReference type="InterPro" id="IPR050300">
    <property type="entry name" value="GDXG_lipolytic_enzyme"/>
</dbReference>
<evidence type="ECO:0000256" key="1">
    <source>
        <dbReference type="ARBA" id="ARBA00022801"/>
    </source>
</evidence>
<dbReference type="Proteomes" id="UP000184112">
    <property type="component" value="Unassembled WGS sequence"/>
</dbReference>
<reference evidence="4 5" key="1">
    <citation type="submission" date="2016-11" db="EMBL/GenBank/DDBJ databases">
        <authorList>
            <person name="Jaros S."/>
            <person name="Januszkiewicz K."/>
            <person name="Wedrychowicz H."/>
        </authorList>
    </citation>
    <scope>NUCLEOTIDE SEQUENCE [LARGE SCALE GENOMIC DNA]</scope>
    <source>
        <strain evidence="4 5">DSM 6792</strain>
    </source>
</reference>
<evidence type="ECO:0000259" key="3">
    <source>
        <dbReference type="Pfam" id="PF20434"/>
    </source>
</evidence>
<feature type="domain" description="BD-FAE-like" evidence="3">
    <location>
        <begin position="73"/>
        <end position="252"/>
    </location>
</feature>
<dbReference type="EMBL" id="FQWH01000007">
    <property type="protein sequence ID" value="SHH12832.1"/>
    <property type="molecule type" value="Genomic_DNA"/>
</dbReference>
<dbReference type="PANTHER" id="PTHR48081:SF13">
    <property type="entry name" value="ALPHA_BETA HYDROLASE"/>
    <property type="match status" value="1"/>
</dbReference>
<dbReference type="AlphaFoldDB" id="A0A1M5QFK2"/>
<protein>
    <submittedName>
        <fullName evidence="4">Acetyl esterase/lipase</fullName>
    </submittedName>
</protein>
<evidence type="ECO:0000256" key="2">
    <source>
        <dbReference type="SAM" id="SignalP"/>
    </source>
</evidence>
<dbReference type="InterPro" id="IPR029058">
    <property type="entry name" value="AB_hydrolase_fold"/>
</dbReference>
<sequence length="318" mass="36185">MRKIVFILLCFFCAVNAQHTYSVDTSYTVKSTYNKLIKKYPEITIPEIAKNENVNQINDVVYFTLKDRILHLDAFVNNKQKQNPAVIMIHGGGWRSGNKNQMNLLAQEIASKGYSCFTIEYRLSLEAKYPYGVYDVKNAIRFIKDNAKKFKVDPDKIAVLGCSSGGQMAALIGTTNGISAFDDPLNKSKSTSKVNAIINVDGVLAFRHPESSEGEMASFWLGGSYEEKEENWKNASALSHADKNTPPILFINSSIPRFHAGRDDMIKILDQYKIYSEVHTIENSPHSFWFFQPWFDQTVDFTTHFLNKIFKLQHTSHD</sequence>
<dbReference type="Pfam" id="PF20434">
    <property type="entry name" value="BD-FAE"/>
    <property type="match status" value="1"/>
</dbReference>
<dbReference type="InterPro" id="IPR049492">
    <property type="entry name" value="BD-FAE-like_dom"/>
</dbReference>
<dbReference type="GO" id="GO:0016787">
    <property type="term" value="F:hydrolase activity"/>
    <property type="evidence" value="ECO:0007669"/>
    <property type="project" value="UniProtKB-KW"/>
</dbReference>
<dbReference type="SUPFAM" id="SSF53474">
    <property type="entry name" value="alpha/beta-Hydrolases"/>
    <property type="match status" value="1"/>
</dbReference>
<dbReference type="RefSeq" id="WP_073409984.1">
    <property type="nucleotide sequence ID" value="NZ_FQWH01000007.1"/>
</dbReference>